<sequence>MITKAVNKVVQNVTKLACAHIRMGGSATIRGDDKRTDEKQLIHIWNALQTMEASNYSIFIATDAEFVRKRAKSLFKHMLETEGRIVHIDWGAKGAGLVGGYWKVVVDFLVLAKCDILVLTSSGFGIMSSYLNTNASHLYCLTSHALVPCSRYTVNDFYPGPLLAPF</sequence>
<dbReference type="AlphaFoldDB" id="A0A210PZW8"/>
<protein>
    <submittedName>
        <fullName evidence="1">Uncharacterized protein</fullName>
    </submittedName>
</protein>
<name>A0A210PZW8_MIZYE</name>
<dbReference type="EMBL" id="NEDP02005326">
    <property type="protein sequence ID" value="OWF42015.1"/>
    <property type="molecule type" value="Genomic_DNA"/>
</dbReference>
<keyword evidence="2" id="KW-1185">Reference proteome</keyword>
<organism evidence="1 2">
    <name type="scientific">Mizuhopecten yessoensis</name>
    <name type="common">Japanese scallop</name>
    <name type="synonym">Patinopecten yessoensis</name>
    <dbReference type="NCBI Taxonomy" id="6573"/>
    <lineage>
        <taxon>Eukaryota</taxon>
        <taxon>Metazoa</taxon>
        <taxon>Spiralia</taxon>
        <taxon>Lophotrochozoa</taxon>
        <taxon>Mollusca</taxon>
        <taxon>Bivalvia</taxon>
        <taxon>Autobranchia</taxon>
        <taxon>Pteriomorphia</taxon>
        <taxon>Pectinida</taxon>
        <taxon>Pectinoidea</taxon>
        <taxon>Pectinidae</taxon>
        <taxon>Mizuhopecten</taxon>
    </lineage>
</organism>
<accession>A0A210PZW8</accession>
<evidence type="ECO:0000313" key="2">
    <source>
        <dbReference type="Proteomes" id="UP000242188"/>
    </source>
</evidence>
<dbReference type="Gene3D" id="3.40.50.11350">
    <property type="match status" value="1"/>
</dbReference>
<dbReference type="Proteomes" id="UP000242188">
    <property type="component" value="Unassembled WGS sequence"/>
</dbReference>
<reference evidence="1 2" key="1">
    <citation type="journal article" date="2017" name="Nat. Ecol. Evol.">
        <title>Scallop genome provides insights into evolution of bilaterian karyotype and development.</title>
        <authorList>
            <person name="Wang S."/>
            <person name="Zhang J."/>
            <person name="Jiao W."/>
            <person name="Li J."/>
            <person name="Xun X."/>
            <person name="Sun Y."/>
            <person name="Guo X."/>
            <person name="Huan P."/>
            <person name="Dong B."/>
            <person name="Zhang L."/>
            <person name="Hu X."/>
            <person name="Sun X."/>
            <person name="Wang J."/>
            <person name="Zhao C."/>
            <person name="Wang Y."/>
            <person name="Wang D."/>
            <person name="Huang X."/>
            <person name="Wang R."/>
            <person name="Lv J."/>
            <person name="Li Y."/>
            <person name="Zhang Z."/>
            <person name="Liu B."/>
            <person name="Lu W."/>
            <person name="Hui Y."/>
            <person name="Liang J."/>
            <person name="Zhou Z."/>
            <person name="Hou R."/>
            <person name="Li X."/>
            <person name="Liu Y."/>
            <person name="Li H."/>
            <person name="Ning X."/>
            <person name="Lin Y."/>
            <person name="Zhao L."/>
            <person name="Xing Q."/>
            <person name="Dou J."/>
            <person name="Li Y."/>
            <person name="Mao J."/>
            <person name="Guo H."/>
            <person name="Dou H."/>
            <person name="Li T."/>
            <person name="Mu C."/>
            <person name="Jiang W."/>
            <person name="Fu Q."/>
            <person name="Fu X."/>
            <person name="Miao Y."/>
            <person name="Liu J."/>
            <person name="Yu Q."/>
            <person name="Li R."/>
            <person name="Liao H."/>
            <person name="Li X."/>
            <person name="Kong Y."/>
            <person name="Jiang Z."/>
            <person name="Chourrout D."/>
            <person name="Li R."/>
            <person name="Bao Z."/>
        </authorList>
    </citation>
    <scope>NUCLEOTIDE SEQUENCE [LARGE SCALE GENOMIC DNA]</scope>
    <source>
        <strain evidence="1 2">PY_sf001</strain>
    </source>
</reference>
<gene>
    <name evidence="1" type="ORF">KP79_PYT11050</name>
</gene>
<dbReference type="OrthoDB" id="9979734at2759"/>
<proteinExistence type="predicted"/>
<evidence type="ECO:0000313" key="1">
    <source>
        <dbReference type="EMBL" id="OWF42015.1"/>
    </source>
</evidence>
<comment type="caution">
    <text evidence="1">The sequence shown here is derived from an EMBL/GenBank/DDBJ whole genome shotgun (WGS) entry which is preliminary data.</text>
</comment>